<gene>
    <name evidence="2" type="primary">scpA</name>
    <name evidence="3" type="ORF">MELA_00223</name>
</gene>
<dbReference type="PANTHER" id="PTHR33969">
    <property type="entry name" value="SEGREGATION AND CONDENSATION PROTEIN A"/>
    <property type="match status" value="1"/>
</dbReference>
<dbReference type="Proteomes" id="UP000334340">
    <property type="component" value="Unassembled WGS sequence"/>
</dbReference>
<dbReference type="GO" id="GO:0005737">
    <property type="term" value="C:cytoplasm"/>
    <property type="evidence" value="ECO:0007669"/>
    <property type="project" value="UniProtKB-SubCell"/>
</dbReference>
<dbReference type="GO" id="GO:0051301">
    <property type="term" value="P:cell division"/>
    <property type="evidence" value="ECO:0007669"/>
    <property type="project" value="UniProtKB-KW"/>
</dbReference>
<dbReference type="HAMAP" id="MF_01805">
    <property type="entry name" value="ScpA"/>
    <property type="match status" value="1"/>
</dbReference>
<evidence type="ECO:0000313" key="4">
    <source>
        <dbReference type="Proteomes" id="UP000334340"/>
    </source>
</evidence>
<keyword evidence="2" id="KW-0132">Cell division</keyword>
<dbReference type="InterPro" id="IPR003768">
    <property type="entry name" value="ScpA"/>
</dbReference>
<comment type="function">
    <text evidence="2">Participates in chromosomal partition during cell division. May act via the formation of a condensin-like complex containing Smc and ScpB that pull DNA away from mid-cell into both cell halves.</text>
</comment>
<reference evidence="3 4" key="1">
    <citation type="submission" date="2019-07" db="EMBL/GenBank/DDBJ databases">
        <authorList>
            <person name="Cremers G."/>
        </authorList>
    </citation>
    <scope>NUCLEOTIDE SEQUENCE [LARGE SCALE GENOMIC DNA]</scope>
</reference>
<proteinExistence type="inferred from homology"/>
<evidence type="ECO:0000256" key="2">
    <source>
        <dbReference type="HAMAP-Rule" id="MF_01805"/>
    </source>
</evidence>
<name>A0A564ZEW7_9BACT</name>
<sequence>MSYRVRLDMFEGPLDLLLYLIQVNEIDIYDIPIAKITQEYLGCLAGMKKLDLEVAGEFLVLAATLIHIKSKLLIPVEETAEEGPPAEDPRQELVERLLKYKQFKEAATRFEELEAGQSLLYARPADPAVPIAEGPLEISLSALLRAFMAVMQRAPEAKAVEITPETINVGERMVALLDRLSLQSPVSFMALFEGMTTRIQLIATFLGLLELLRRGLVRARQAEPGSEITIYRTVETAAGANGHHD</sequence>
<keyword evidence="2" id="KW-0159">Chromosome partition</keyword>
<comment type="subunit">
    <text evidence="2">Component of a cohesin-like complex composed of ScpA, ScpB and the Smc homodimer, in which ScpA and ScpB bind to the head domain of Smc. The presence of the three proteins is required for the association of the complex with DNA.</text>
</comment>
<comment type="subcellular location">
    <subcellularLocation>
        <location evidence="2">Cytoplasm</location>
    </subcellularLocation>
    <text evidence="2">Associated with two foci at the outer edges of the nucleoid region in young cells, and at four foci within both cell halves in older cells.</text>
</comment>
<keyword evidence="2" id="KW-0963">Cytoplasm</keyword>
<evidence type="ECO:0000313" key="3">
    <source>
        <dbReference type="EMBL" id="VUZ83865.1"/>
    </source>
</evidence>
<evidence type="ECO:0000256" key="1">
    <source>
        <dbReference type="ARBA" id="ARBA00044777"/>
    </source>
</evidence>
<comment type="similarity">
    <text evidence="2">Belongs to the ScpA family.</text>
</comment>
<dbReference type="Gene3D" id="6.10.250.2410">
    <property type="match status" value="1"/>
</dbReference>
<dbReference type="EMBL" id="CABIKM010000003">
    <property type="protein sequence ID" value="VUZ83865.1"/>
    <property type="molecule type" value="Genomic_DNA"/>
</dbReference>
<keyword evidence="2" id="KW-0131">Cell cycle</keyword>
<organism evidence="3 4">
    <name type="scientific">Candidatus Methylomirabilis lanthanidiphila</name>
    <dbReference type="NCBI Taxonomy" id="2211376"/>
    <lineage>
        <taxon>Bacteria</taxon>
        <taxon>Candidatus Methylomirabilota</taxon>
        <taxon>Candidatus Methylomirabilia</taxon>
        <taxon>Candidatus Methylomirabilales</taxon>
        <taxon>Candidatus Methylomirabilaceae</taxon>
        <taxon>Candidatus Methylomirabilis</taxon>
    </lineage>
</organism>
<dbReference type="GO" id="GO:0007059">
    <property type="term" value="P:chromosome segregation"/>
    <property type="evidence" value="ECO:0007669"/>
    <property type="project" value="UniProtKB-UniRule"/>
</dbReference>
<dbReference type="PANTHER" id="PTHR33969:SF2">
    <property type="entry name" value="SEGREGATION AND CONDENSATION PROTEIN A"/>
    <property type="match status" value="1"/>
</dbReference>
<protein>
    <recommendedName>
        <fullName evidence="1 2">Segregation and condensation protein A</fullName>
    </recommendedName>
</protein>
<keyword evidence="4" id="KW-1185">Reference proteome</keyword>
<accession>A0A564ZEW7</accession>
<dbReference type="GO" id="GO:0006260">
    <property type="term" value="P:DNA replication"/>
    <property type="evidence" value="ECO:0007669"/>
    <property type="project" value="UniProtKB-UniRule"/>
</dbReference>
<dbReference type="AlphaFoldDB" id="A0A564ZEW7"/>
<dbReference type="Pfam" id="PF02616">
    <property type="entry name" value="SMC_ScpA"/>
    <property type="match status" value="1"/>
</dbReference>